<comment type="caution">
    <text evidence="2">The sequence shown here is derived from an EMBL/GenBank/DDBJ whole genome shotgun (WGS) entry which is preliminary data.</text>
</comment>
<organism evidence="2 3">
    <name type="scientific">Trichonephila clavipes</name>
    <name type="common">Golden silk orbweaver</name>
    <name type="synonym">Nephila clavipes</name>
    <dbReference type="NCBI Taxonomy" id="2585209"/>
    <lineage>
        <taxon>Eukaryota</taxon>
        <taxon>Metazoa</taxon>
        <taxon>Ecdysozoa</taxon>
        <taxon>Arthropoda</taxon>
        <taxon>Chelicerata</taxon>
        <taxon>Arachnida</taxon>
        <taxon>Araneae</taxon>
        <taxon>Araneomorphae</taxon>
        <taxon>Entelegynae</taxon>
        <taxon>Araneoidea</taxon>
        <taxon>Nephilidae</taxon>
        <taxon>Trichonephila</taxon>
    </lineage>
</organism>
<proteinExistence type="predicted"/>
<feature type="region of interest" description="Disordered" evidence="1">
    <location>
        <begin position="81"/>
        <end position="104"/>
    </location>
</feature>
<evidence type="ECO:0000256" key="1">
    <source>
        <dbReference type="SAM" id="MobiDB-lite"/>
    </source>
</evidence>
<sequence length="120" mass="13534">MAQQPMKDKAYTVPISVYVTMGAEVHKQMSRSGGQPKANPPVFRPQASLILEPGQNVTTERYQARFIQQVMMWKGRRQPLMCQKSDDDPAHPDTVKRNSSPSDGDLCHLIITYSDRCSNI</sequence>
<name>A0A8X6S3Z6_TRICX</name>
<reference evidence="2" key="1">
    <citation type="submission" date="2020-08" db="EMBL/GenBank/DDBJ databases">
        <title>Multicomponent nature underlies the extraordinary mechanical properties of spider dragline silk.</title>
        <authorList>
            <person name="Kono N."/>
            <person name="Nakamura H."/>
            <person name="Mori M."/>
            <person name="Yoshida Y."/>
            <person name="Ohtoshi R."/>
            <person name="Malay A.D."/>
            <person name="Moran D.A.P."/>
            <person name="Tomita M."/>
            <person name="Numata K."/>
            <person name="Arakawa K."/>
        </authorList>
    </citation>
    <scope>NUCLEOTIDE SEQUENCE</scope>
</reference>
<dbReference type="Proteomes" id="UP000887159">
    <property type="component" value="Unassembled WGS sequence"/>
</dbReference>
<protein>
    <submittedName>
        <fullName evidence="2">Uncharacterized protein</fullName>
    </submittedName>
</protein>
<dbReference type="EMBL" id="BMAU01021244">
    <property type="protein sequence ID" value="GFY04363.1"/>
    <property type="molecule type" value="Genomic_DNA"/>
</dbReference>
<accession>A0A8X6S3Z6</accession>
<dbReference type="AlphaFoldDB" id="A0A8X6S3Z6"/>
<evidence type="ECO:0000313" key="3">
    <source>
        <dbReference type="Proteomes" id="UP000887159"/>
    </source>
</evidence>
<evidence type="ECO:0000313" key="2">
    <source>
        <dbReference type="EMBL" id="GFY04363.1"/>
    </source>
</evidence>
<keyword evidence="3" id="KW-1185">Reference proteome</keyword>
<feature type="compositionally biased region" description="Basic and acidic residues" evidence="1">
    <location>
        <begin position="84"/>
        <end position="96"/>
    </location>
</feature>
<gene>
    <name evidence="2" type="ORF">TNCV_4414511</name>
</gene>